<organism evidence="2 3">
    <name type="scientific">Thiohalocapsa marina</name>
    <dbReference type="NCBI Taxonomy" id="424902"/>
    <lineage>
        <taxon>Bacteria</taxon>
        <taxon>Pseudomonadati</taxon>
        <taxon>Pseudomonadota</taxon>
        <taxon>Gammaproteobacteria</taxon>
        <taxon>Chromatiales</taxon>
        <taxon>Chromatiaceae</taxon>
        <taxon>Thiohalocapsa</taxon>
    </lineage>
</organism>
<dbReference type="EMBL" id="VWXX01000030">
    <property type="protein sequence ID" value="KAA6183637.1"/>
    <property type="molecule type" value="Genomic_DNA"/>
</dbReference>
<reference evidence="2 3" key="1">
    <citation type="submission" date="2019-09" db="EMBL/GenBank/DDBJ databases">
        <title>Whole-genome sequence of the purple sulfur bacterium Thiohalocapsa marina DSM 19078.</title>
        <authorList>
            <person name="Kyndt J.A."/>
            <person name="Meyer T.E."/>
        </authorList>
    </citation>
    <scope>NUCLEOTIDE SEQUENCE [LARGE SCALE GENOMIC DNA]</scope>
    <source>
        <strain evidence="2 3">DSM 19078</strain>
    </source>
</reference>
<dbReference type="NCBIfam" id="TIGR01549">
    <property type="entry name" value="HAD-SF-IA-v1"/>
    <property type="match status" value="1"/>
</dbReference>
<dbReference type="SUPFAM" id="SSF56784">
    <property type="entry name" value="HAD-like"/>
    <property type="match status" value="1"/>
</dbReference>
<dbReference type="PRINTS" id="PR00413">
    <property type="entry name" value="HADHALOGNASE"/>
</dbReference>
<dbReference type="InterPro" id="IPR006439">
    <property type="entry name" value="HAD-SF_hydro_IA"/>
</dbReference>
<evidence type="ECO:0000256" key="1">
    <source>
        <dbReference type="ARBA" id="ARBA00022801"/>
    </source>
</evidence>
<keyword evidence="3" id="KW-1185">Reference proteome</keyword>
<dbReference type="InterPro" id="IPR036412">
    <property type="entry name" value="HAD-like_sf"/>
</dbReference>
<dbReference type="PANTHER" id="PTHR43316:SF3">
    <property type="entry name" value="HALOACID DEHALOGENASE, TYPE II (AFU_ORTHOLOGUE AFUA_2G07750)-RELATED"/>
    <property type="match status" value="1"/>
</dbReference>
<dbReference type="GO" id="GO:0016787">
    <property type="term" value="F:hydrolase activity"/>
    <property type="evidence" value="ECO:0007669"/>
    <property type="project" value="UniProtKB-KW"/>
</dbReference>
<dbReference type="SFLD" id="SFLDG01129">
    <property type="entry name" value="C1.5:_HAD__Beta-PGM__Phosphata"/>
    <property type="match status" value="1"/>
</dbReference>
<dbReference type="Gene3D" id="3.40.50.1000">
    <property type="entry name" value="HAD superfamily/HAD-like"/>
    <property type="match status" value="1"/>
</dbReference>
<dbReference type="SFLD" id="SFLDS00003">
    <property type="entry name" value="Haloacid_Dehalogenase"/>
    <property type="match status" value="1"/>
</dbReference>
<dbReference type="Pfam" id="PF00702">
    <property type="entry name" value="Hydrolase"/>
    <property type="match status" value="1"/>
</dbReference>
<keyword evidence="1 2" id="KW-0378">Hydrolase</keyword>
<dbReference type="AlphaFoldDB" id="A0A5M8FFZ9"/>
<dbReference type="Proteomes" id="UP000322981">
    <property type="component" value="Unassembled WGS sequence"/>
</dbReference>
<dbReference type="Gene3D" id="1.20.120.1600">
    <property type="match status" value="1"/>
</dbReference>
<accession>A0A5M8FFZ9</accession>
<evidence type="ECO:0000313" key="3">
    <source>
        <dbReference type="Proteomes" id="UP000322981"/>
    </source>
</evidence>
<dbReference type="RefSeq" id="WP_150094229.1">
    <property type="nucleotide sequence ID" value="NZ_JBFUOH010000012.1"/>
</dbReference>
<evidence type="ECO:0000313" key="2">
    <source>
        <dbReference type="EMBL" id="KAA6183637.1"/>
    </source>
</evidence>
<proteinExistence type="predicted"/>
<dbReference type="InterPro" id="IPR051540">
    <property type="entry name" value="S-2-haloacid_dehalogenase"/>
</dbReference>
<sequence>MRLKLITVDLDDTLWPCAPVIRGAEHALHAWLADRAPRLAEAHDTDSLRAHRMALMRDRPEIAHDLTAVRLHAMRALMEQFGYAPTLADQAVALFQQHRNRVQPYADVAPALTRLGVHCRLVAVTNGNAEVHATPLSAVFHHALTAAEAGAAKPDPALFQLAMRRVGVGPAETLHVGDDPVRDVEAARRVGIGAVWVNRDGRPWPEELPPPLLQVTELGAMVDWLVQQGWCGEDHAV</sequence>
<protein>
    <submittedName>
        <fullName evidence="2">HAD family hydrolase</fullName>
    </submittedName>
</protein>
<dbReference type="PANTHER" id="PTHR43316">
    <property type="entry name" value="HYDROLASE, HALOACID DELAHOGENASE-RELATED"/>
    <property type="match status" value="1"/>
</dbReference>
<name>A0A5M8FFZ9_9GAMM</name>
<comment type="caution">
    <text evidence="2">The sequence shown here is derived from an EMBL/GenBank/DDBJ whole genome shotgun (WGS) entry which is preliminary data.</text>
</comment>
<dbReference type="NCBIfam" id="TIGR01509">
    <property type="entry name" value="HAD-SF-IA-v3"/>
    <property type="match status" value="1"/>
</dbReference>
<dbReference type="InterPro" id="IPR023214">
    <property type="entry name" value="HAD_sf"/>
</dbReference>
<gene>
    <name evidence="2" type="ORF">F2Q65_15030</name>
</gene>
<dbReference type="OrthoDB" id="367448at2"/>